<feature type="transmembrane region" description="Helical" evidence="6">
    <location>
        <begin position="202"/>
        <end position="221"/>
    </location>
</feature>
<proteinExistence type="predicted"/>
<gene>
    <name evidence="7" type="ORF">NPX13_g7592</name>
</gene>
<dbReference type="PANTHER" id="PTHR45649">
    <property type="entry name" value="AMINO-ACID PERMEASE BAT1"/>
    <property type="match status" value="1"/>
</dbReference>
<name>A0A9W8TKM5_9PEZI</name>
<protein>
    <recommendedName>
        <fullName evidence="9">Amino acid permease/ SLC12A domain-containing protein</fullName>
    </recommendedName>
</protein>
<feature type="transmembrane region" description="Helical" evidence="6">
    <location>
        <begin position="468"/>
        <end position="489"/>
    </location>
</feature>
<feature type="transmembrane region" description="Helical" evidence="6">
    <location>
        <begin position="281"/>
        <end position="303"/>
    </location>
</feature>
<dbReference type="VEuPathDB" id="FungiDB:F4678DRAFT_435345"/>
<evidence type="ECO:0008006" key="9">
    <source>
        <dbReference type="Google" id="ProtNLM"/>
    </source>
</evidence>
<dbReference type="Pfam" id="PF13520">
    <property type="entry name" value="AA_permease_2"/>
    <property type="match status" value="1"/>
</dbReference>
<evidence type="ECO:0000256" key="4">
    <source>
        <dbReference type="ARBA" id="ARBA00022989"/>
    </source>
</evidence>
<evidence type="ECO:0000313" key="8">
    <source>
        <dbReference type="Proteomes" id="UP001148614"/>
    </source>
</evidence>
<organism evidence="7 8">
    <name type="scientific">Xylaria arbuscula</name>
    <dbReference type="NCBI Taxonomy" id="114810"/>
    <lineage>
        <taxon>Eukaryota</taxon>
        <taxon>Fungi</taxon>
        <taxon>Dikarya</taxon>
        <taxon>Ascomycota</taxon>
        <taxon>Pezizomycotina</taxon>
        <taxon>Sordariomycetes</taxon>
        <taxon>Xylariomycetidae</taxon>
        <taxon>Xylariales</taxon>
        <taxon>Xylariaceae</taxon>
        <taxon>Xylaria</taxon>
    </lineage>
</organism>
<dbReference type="Proteomes" id="UP001148614">
    <property type="component" value="Unassembled WGS sequence"/>
</dbReference>
<keyword evidence="5 6" id="KW-0472">Membrane</keyword>
<evidence type="ECO:0000313" key="7">
    <source>
        <dbReference type="EMBL" id="KAJ3565190.1"/>
    </source>
</evidence>
<feature type="transmembrane region" description="Helical" evidence="6">
    <location>
        <begin position="241"/>
        <end position="260"/>
    </location>
</feature>
<keyword evidence="2" id="KW-0813">Transport</keyword>
<evidence type="ECO:0000256" key="5">
    <source>
        <dbReference type="ARBA" id="ARBA00023136"/>
    </source>
</evidence>
<feature type="transmembrane region" description="Helical" evidence="6">
    <location>
        <begin position="501"/>
        <end position="521"/>
    </location>
</feature>
<evidence type="ECO:0000256" key="3">
    <source>
        <dbReference type="ARBA" id="ARBA00022692"/>
    </source>
</evidence>
<keyword evidence="8" id="KW-1185">Reference proteome</keyword>
<dbReference type="EMBL" id="JANPWZ010001519">
    <property type="protein sequence ID" value="KAJ3565190.1"/>
    <property type="molecule type" value="Genomic_DNA"/>
</dbReference>
<keyword evidence="3 6" id="KW-0812">Transmembrane</keyword>
<comment type="caution">
    <text evidence="7">The sequence shown here is derived from an EMBL/GenBank/DDBJ whole genome shotgun (WGS) entry which is preliminary data.</text>
</comment>
<feature type="transmembrane region" description="Helical" evidence="6">
    <location>
        <begin position="334"/>
        <end position="363"/>
    </location>
</feature>
<dbReference type="PANTHER" id="PTHR45649:SF1">
    <property type="entry name" value="TRANSPORTER, PUTATIVE (EUROFUNG)-RELATED"/>
    <property type="match status" value="1"/>
</dbReference>
<keyword evidence="4 6" id="KW-1133">Transmembrane helix</keyword>
<comment type="subcellular location">
    <subcellularLocation>
        <location evidence="1">Membrane</location>
        <topology evidence="1">Multi-pass membrane protein</topology>
    </subcellularLocation>
</comment>
<feature type="transmembrane region" description="Helical" evidence="6">
    <location>
        <begin position="384"/>
        <end position="404"/>
    </location>
</feature>
<feature type="transmembrane region" description="Helical" evidence="6">
    <location>
        <begin position="45"/>
        <end position="70"/>
    </location>
</feature>
<evidence type="ECO:0000256" key="6">
    <source>
        <dbReference type="SAM" id="Phobius"/>
    </source>
</evidence>
<dbReference type="InterPro" id="IPR002293">
    <property type="entry name" value="AA/rel_permease1"/>
</dbReference>
<evidence type="ECO:0000256" key="2">
    <source>
        <dbReference type="ARBA" id="ARBA00022448"/>
    </source>
</evidence>
<dbReference type="GO" id="GO:0022857">
    <property type="term" value="F:transmembrane transporter activity"/>
    <property type="evidence" value="ECO:0007669"/>
    <property type="project" value="InterPro"/>
</dbReference>
<accession>A0A9W8TKM5</accession>
<reference evidence="7" key="1">
    <citation type="submission" date="2022-07" db="EMBL/GenBank/DDBJ databases">
        <title>Genome Sequence of Xylaria arbuscula.</title>
        <authorList>
            <person name="Buettner E."/>
        </authorList>
    </citation>
    <scope>NUCLEOTIDE SEQUENCE</scope>
    <source>
        <strain evidence="7">VT107</strain>
    </source>
</reference>
<dbReference type="AlphaFoldDB" id="A0A9W8TKM5"/>
<feature type="transmembrane region" description="Helical" evidence="6">
    <location>
        <begin position="82"/>
        <end position="106"/>
    </location>
</feature>
<dbReference type="Gene3D" id="1.20.1740.10">
    <property type="entry name" value="Amino acid/polyamine transporter I"/>
    <property type="match status" value="1"/>
</dbReference>
<dbReference type="GO" id="GO:0016020">
    <property type="term" value="C:membrane"/>
    <property type="evidence" value="ECO:0007669"/>
    <property type="project" value="UniProtKB-SubCell"/>
</dbReference>
<evidence type="ECO:0000256" key="1">
    <source>
        <dbReference type="ARBA" id="ARBA00004141"/>
    </source>
</evidence>
<sequence length="534" mass="58101">MGAKGATSSVEDIRFSALETTVPTQLSSDDAALARLGKKPVLKRSFGFVTILGFSCTILITWEASLFVFVSGLTNGGPAGIVYGYIVAWVGMICIFFTLSEMVSMAPTSGGQYHWVSILSPPSIQKFLGYITGWLQLTGWQAIISSSGLLTGTMIQSLILLTHPEYKDRIQNWHGTLISWAIILLNYGINTSFSTAFAKFEGIAFIFHILGFFAVLLPLVLLGEHATTKEVFETFLNLGDWQTQGLSFSIGIAGTVFALLGGDGAMHMAEEIRNPAIVLPWSLLATLLVNGTLGFGMIIALLYCLGDIDMALAEDAHYPFMPILRNALGSTAGAAILSSLIVVMTFTAATGALASTSRIYWAFARDRAIPGWQFLRKTSTRTSIPFYAVTTTAVFSIILSLINIGDATAFNGVISISIAGLLGSYLLAASVLLYRRLTGGIREPNNEDKSVNRMGADLCWGPWRIRGALGVAINLFAIIFLLFFLFFSFWPTSRIVTPQNFNWAVLATTVVLSFSVMYYFIWARKVYTGPVVEL</sequence>
<feature type="transmembrane region" description="Helical" evidence="6">
    <location>
        <begin position="170"/>
        <end position="190"/>
    </location>
</feature>
<feature type="transmembrane region" description="Helical" evidence="6">
    <location>
        <begin position="410"/>
        <end position="434"/>
    </location>
</feature>